<organism evidence="2 3">
    <name type="scientific">Salipiger abyssi</name>
    <dbReference type="NCBI Taxonomy" id="1250539"/>
    <lineage>
        <taxon>Bacteria</taxon>
        <taxon>Pseudomonadati</taxon>
        <taxon>Pseudomonadota</taxon>
        <taxon>Alphaproteobacteria</taxon>
        <taxon>Rhodobacterales</taxon>
        <taxon>Roseobacteraceae</taxon>
        <taxon>Salipiger</taxon>
    </lineage>
</organism>
<dbReference type="Gene3D" id="3.30.200.20">
    <property type="entry name" value="Phosphorylase Kinase, domain 1"/>
    <property type="match status" value="1"/>
</dbReference>
<dbReference type="GO" id="GO:0006646">
    <property type="term" value="P:phosphatidylethanolamine biosynthetic process"/>
    <property type="evidence" value="ECO:0007669"/>
    <property type="project" value="TreeGrafter"/>
</dbReference>
<dbReference type="Pfam" id="PF01636">
    <property type="entry name" value="APH"/>
    <property type="match status" value="1"/>
</dbReference>
<dbReference type="Gene3D" id="3.90.1200.10">
    <property type="match status" value="1"/>
</dbReference>
<dbReference type="OrthoDB" id="179763at2"/>
<name>A0A1P8UN02_9RHOB</name>
<evidence type="ECO:0000313" key="2">
    <source>
        <dbReference type="EMBL" id="APZ50745.1"/>
    </source>
</evidence>
<dbReference type="AlphaFoldDB" id="A0A1P8UN02"/>
<dbReference type="SUPFAM" id="SSF56112">
    <property type="entry name" value="Protein kinase-like (PK-like)"/>
    <property type="match status" value="1"/>
</dbReference>
<dbReference type="CDD" id="cd05151">
    <property type="entry name" value="ChoK-like"/>
    <property type="match status" value="1"/>
</dbReference>
<keyword evidence="2" id="KW-0418">Kinase</keyword>
<reference evidence="2 3" key="1">
    <citation type="submission" date="2016-04" db="EMBL/GenBank/DDBJ databases">
        <title>Deep-sea bacteria in the southern Pacific.</title>
        <authorList>
            <person name="Tang K."/>
        </authorList>
    </citation>
    <scope>NUCLEOTIDE SEQUENCE [LARGE SCALE GENOMIC DNA]</scope>
    <source>
        <strain evidence="2 3">JLT2014</strain>
        <plasmid evidence="3">ppaby1</plasmid>
    </source>
</reference>
<dbReference type="Proteomes" id="UP000187059">
    <property type="component" value="Plasmid pPABY1"/>
</dbReference>
<protein>
    <submittedName>
        <fullName evidence="2">Putative choline kinase involved in LPS biosynthesis</fullName>
    </submittedName>
</protein>
<dbReference type="EMBL" id="CP015091">
    <property type="protein sequence ID" value="APZ50745.1"/>
    <property type="molecule type" value="Genomic_DNA"/>
</dbReference>
<evidence type="ECO:0000259" key="1">
    <source>
        <dbReference type="Pfam" id="PF01636"/>
    </source>
</evidence>
<sequence>MTLDEAIHRALSLPIWRDPQNAQALSGGITNHNIRLSDAGRDYVVRVGGDIPVHQVMRFNELACHRAAHAVGLSPAIVHAEPGILAMDFVPGRALTEADIRDPDTLARVLPLLKRLHREGTRQLRGPVLMFWVFHVVRDYAATLRDAGSPHVPSLPEFLEIAEALEAAVGPVEVVLGHNDLLPANLLDAGDRMWLIDWDYGGLNSPLFDLAGLASNAGLDAAQERGLLADYYGKPADDTLWRAYAAMKCGSLLRETMWSMVSELHSEIDFDYAAYTAENRARLAAALKDFERL</sequence>
<dbReference type="RefSeq" id="WP_076694806.1">
    <property type="nucleotide sequence ID" value="NZ_CP015091.1"/>
</dbReference>
<keyword evidence="2" id="KW-0614">Plasmid</keyword>
<dbReference type="PANTHER" id="PTHR22603">
    <property type="entry name" value="CHOLINE/ETHANOALAMINE KINASE"/>
    <property type="match status" value="1"/>
</dbReference>
<evidence type="ECO:0000313" key="3">
    <source>
        <dbReference type="Proteomes" id="UP000187059"/>
    </source>
</evidence>
<keyword evidence="2" id="KW-0808">Transferase</keyword>
<geneLocation type="plasmid" evidence="3">
    <name>ppaby1</name>
</geneLocation>
<dbReference type="KEGG" id="paby:Ga0080574_TMP411"/>
<proteinExistence type="predicted"/>
<dbReference type="InterPro" id="IPR002575">
    <property type="entry name" value="Aminoglycoside_PTrfase"/>
</dbReference>
<gene>
    <name evidence="2" type="ORF">Ga0080574_TMP411</name>
</gene>
<dbReference type="PANTHER" id="PTHR22603:SF66">
    <property type="entry name" value="ETHANOLAMINE KINASE"/>
    <property type="match status" value="1"/>
</dbReference>
<accession>A0A1P8UN02</accession>
<dbReference type="GO" id="GO:0004305">
    <property type="term" value="F:ethanolamine kinase activity"/>
    <property type="evidence" value="ECO:0007669"/>
    <property type="project" value="TreeGrafter"/>
</dbReference>
<feature type="domain" description="Aminoglycoside phosphotransferase" evidence="1">
    <location>
        <begin position="22"/>
        <end position="236"/>
    </location>
</feature>
<keyword evidence="3" id="KW-1185">Reference proteome</keyword>
<dbReference type="GO" id="GO:0005737">
    <property type="term" value="C:cytoplasm"/>
    <property type="evidence" value="ECO:0007669"/>
    <property type="project" value="TreeGrafter"/>
</dbReference>
<dbReference type="InterPro" id="IPR011009">
    <property type="entry name" value="Kinase-like_dom_sf"/>
</dbReference>